<keyword evidence="4" id="KW-1185">Reference proteome</keyword>
<proteinExistence type="predicted"/>
<comment type="caution">
    <text evidence="3">The sequence shown here is derived from an EMBL/GenBank/DDBJ whole genome shotgun (WGS) entry which is preliminary data.</text>
</comment>
<name>A0ABT3N2S5_9GAMM</name>
<dbReference type="EMBL" id="JAPFCC010000001">
    <property type="protein sequence ID" value="MCW7555935.1"/>
    <property type="molecule type" value="Genomic_DNA"/>
</dbReference>
<dbReference type="InterPro" id="IPR001466">
    <property type="entry name" value="Beta-lactam-related"/>
</dbReference>
<dbReference type="RefSeq" id="WP_262565668.1">
    <property type="nucleotide sequence ID" value="NZ_JAPFCC010000001.1"/>
</dbReference>
<dbReference type="PANTHER" id="PTHR43283">
    <property type="entry name" value="BETA-LACTAMASE-RELATED"/>
    <property type="match status" value="1"/>
</dbReference>
<dbReference type="Pfam" id="PF00144">
    <property type="entry name" value="Beta-lactamase"/>
    <property type="match status" value="1"/>
</dbReference>
<dbReference type="InterPro" id="IPR012338">
    <property type="entry name" value="Beta-lactam/transpept-like"/>
</dbReference>
<dbReference type="PANTHER" id="PTHR43283:SF7">
    <property type="entry name" value="BETA-LACTAMASE-RELATED DOMAIN-CONTAINING PROTEIN"/>
    <property type="match status" value="1"/>
</dbReference>
<dbReference type="SUPFAM" id="SSF56601">
    <property type="entry name" value="beta-lactamase/transpeptidase-like"/>
    <property type="match status" value="1"/>
</dbReference>
<evidence type="ECO:0000313" key="3">
    <source>
        <dbReference type="EMBL" id="MCW7555935.1"/>
    </source>
</evidence>
<reference evidence="3 4" key="1">
    <citation type="submission" date="2022-10" db="EMBL/GenBank/DDBJ databases">
        <title>High-quality genome sequences of two octocoral-associated bacteria, Endozoicomonas euniceicola EF212 and Endozoicomonas gorgoniicola PS125.</title>
        <authorList>
            <person name="Chiou Y.-J."/>
            <person name="Chen Y.-H."/>
        </authorList>
    </citation>
    <scope>NUCLEOTIDE SEQUENCE [LARGE SCALE GENOMIC DNA]</scope>
    <source>
        <strain evidence="3 4">PS125</strain>
    </source>
</reference>
<gene>
    <name evidence="3" type="ORF">NX722_25565</name>
</gene>
<dbReference type="InterPro" id="IPR050789">
    <property type="entry name" value="Diverse_Enzym_Activities"/>
</dbReference>
<feature type="signal peptide" evidence="1">
    <location>
        <begin position="1"/>
        <end position="20"/>
    </location>
</feature>
<dbReference type="Proteomes" id="UP001209854">
    <property type="component" value="Unassembled WGS sequence"/>
</dbReference>
<evidence type="ECO:0000313" key="4">
    <source>
        <dbReference type="Proteomes" id="UP001209854"/>
    </source>
</evidence>
<protein>
    <submittedName>
        <fullName evidence="3">Beta-lactamase family protein</fullName>
    </submittedName>
</protein>
<feature type="domain" description="Beta-lactamase-related" evidence="2">
    <location>
        <begin position="109"/>
        <end position="311"/>
    </location>
</feature>
<organism evidence="3 4">
    <name type="scientific">Endozoicomonas gorgoniicola</name>
    <dbReference type="NCBI Taxonomy" id="1234144"/>
    <lineage>
        <taxon>Bacteria</taxon>
        <taxon>Pseudomonadati</taxon>
        <taxon>Pseudomonadota</taxon>
        <taxon>Gammaproteobacteria</taxon>
        <taxon>Oceanospirillales</taxon>
        <taxon>Endozoicomonadaceae</taxon>
        <taxon>Endozoicomonas</taxon>
    </lineage>
</organism>
<evidence type="ECO:0000256" key="1">
    <source>
        <dbReference type="SAM" id="SignalP"/>
    </source>
</evidence>
<feature type="chain" id="PRO_5045488983" evidence="1">
    <location>
        <begin position="21"/>
        <end position="426"/>
    </location>
</feature>
<sequence>MKKTIIAMAVAATTSFGAQALEIHKPDAAFLEQVGVVGITQDNWEEENESLTYQQAYKFTHYVKMHTGDYVWNLGETKQLLDLDKLTGNDFDGEYPLSTIIPFRLKMEALVVLKDGKLVHEQYWNGMHKAKTHLEMSAGKSYTGILLSTFVAEGRVNMKDQLTKYLPELKGTGWDGATVEQVADMRSGIEVIKTPGKMVDERQSETQDWNGPSKYDYKNIIEVAQTLGQRSDVKRGEAFEYLCMNTEMLAMLMERLEGKRYVEILEERLFKPMGAEYDAEMMTNRNGEAVASGGHHVTARDGAKLMDLLMNDGKNRKGEQVVPKKFIDDLIEGNDEVKSAWKHDGFSALLADAWYKDQIRVLNVDGRRFIAFVGVSGQVTVGEPATKTVIKTFGSQDQMQHPRTVAMTFLDVMPTLLKAVDGLTLN</sequence>
<dbReference type="Gene3D" id="3.40.710.10">
    <property type="entry name" value="DD-peptidase/beta-lactamase superfamily"/>
    <property type="match status" value="1"/>
</dbReference>
<accession>A0ABT3N2S5</accession>
<evidence type="ECO:0000259" key="2">
    <source>
        <dbReference type="Pfam" id="PF00144"/>
    </source>
</evidence>
<keyword evidence="1" id="KW-0732">Signal</keyword>